<gene>
    <name evidence="3" type="ORF">BLA24_10995</name>
    <name evidence="2" type="ORF">BLA24_19420</name>
</gene>
<evidence type="ECO:0000313" key="2">
    <source>
        <dbReference type="EMBL" id="PHQ50355.1"/>
    </source>
</evidence>
<dbReference type="AlphaFoldDB" id="A0A2G1XKY5"/>
<feature type="chain" id="PRO_5014078307" evidence="1">
    <location>
        <begin position="25"/>
        <end position="200"/>
    </location>
</feature>
<dbReference type="EMBL" id="NHZO01000151">
    <property type="protein sequence ID" value="PHQ50355.1"/>
    <property type="molecule type" value="Genomic_DNA"/>
</dbReference>
<dbReference type="EMBL" id="NHZO01000130">
    <property type="protein sequence ID" value="PHQ51903.1"/>
    <property type="molecule type" value="Genomic_DNA"/>
</dbReference>
<name>A0A2G1XKY5_STRCJ</name>
<keyword evidence="1" id="KW-0732">Signal</keyword>
<dbReference type="OrthoDB" id="68195at2"/>
<dbReference type="CDD" id="cd05379">
    <property type="entry name" value="CAP_bacterial"/>
    <property type="match status" value="1"/>
</dbReference>
<feature type="signal peptide" evidence="1">
    <location>
        <begin position="1"/>
        <end position="24"/>
    </location>
</feature>
<comment type="caution">
    <text evidence="3">The sequence shown here is derived from an EMBL/GenBank/DDBJ whole genome shotgun (WGS) entry which is preliminary data.</text>
</comment>
<dbReference type="InterPro" id="IPR035940">
    <property type="entry name" value="CAP_sf"/>
</dbReference>
<dbReference type="Gene3D" id="3.40.33.10">
    <property type="entry name" value="CAP"/>
    <property type="match status" value="1"/>
</dbReference>
<evidence type="ECO:0000256" key="1">
    <source>
        <dbReference type="SAM" id="SignalP"/>
    </source>
</evidence>
<keyword evidence="4" id="KW-1185">Reference proteome</keyword>
<organism evidence="3 4">
    <name type="scientific">Streptomyces cinnamoneus</name>
    <name type="common">Streptoverticillium cinnamoneum</name>
    <dbReference type="NCBI Taxonomy" id="53446"/>
    <lineage>
        <taxon>Bacteria</taxon>
        <taxon>Bacillati</taxon>
        <taxon>Actinomycetota</taxon>
        <taxon>Actinomycetes</taxon>
        <taxon>Kitasatosporales</taxon>
        <taxon>Streptomycetaceae</taxon>
        <taxon>Streptomyces</taxon>
        <taxon>Streptomyces cinnamoneus group</taxon>
    </lineage>
</organism>
<proteinExistence type="predicted"/>
<reference evidence="3 4" key="1">
    <citation type="journal article" date="2017" name="Biochemistry">
        <title>Identification of the Biosynthetic Pathway for the Antibiotic Bicyclomycin.</title>
        <authorList>
            <person name="Patteson J."/>
            <person name="Cai W."/>
            <person name="Johnson R.A."/>
            <person name="Santa Maria K."/>
            <person name="Li B."/>
        </authorList>
    </citation>
    <scope>NUCLEOTIDE SEQUENCE [LARGE SCALE GENOMIC DNA]</scope>
    <source>
        <strain evidence="3 4">ATCC 21532</strain>
    </source>
</reference>
<accession>A0A2G1XKY5</accession>
<protein>
    <submittedName>
        <fullName evidence="3">Uncharacterized protein</fullName>
    </submittedName>
</protein>
<sequence length="200" mass="21530">MALVSAGFLSATLLQATTAPPASAAPCFWLRYADEAPKRASARADLATVCLIQQERAKHGLPPIPHTVSLRGMPPQSLPLAAQRHVEAAITLKWWGPGKDPHTNPQTDSTINSRIKDAGYCRGRTPSTGEITYTGWGGQGTPRAAVKWWMSSPTRRDIILGKDANWNNYGIATWPDVADNAGIGQSGAGTYVMDFGYCPR</sequence>
<dbReference type="Proteomes" id="UP000222531">
    <property type="component" value="Unassembled WGS sequence"/>
</dbReference>
<evidence type="ECO:0000313" key="3">
    <source>
        <dbReference type="EMBL" id="PHQ51903.1"/>
    </source>
</evidence>
<evidence type="ECO:0000313" key="4">
    <source>
        <dbReference type="Proteomes" id="UP000222531"/>
    </source>
</evidence>